<dbReference type="InterPro" id="IPR009281">
    <property type="entry name" value="TMEM176A/TMEM176B"/>
</dbReference>
<dbReference type="GO" id="GO:0016020">
    <property type="term" value="C:membrane"/>
    <property type="evidence" value="ECO:0007669"/>
    <property type="project" value="UniProtKB-SubCell"/>
</dbReference>
<feature type="transmembrane region" description="Helical" evidence="8">
    <location>
        <begin position="60"/>
        <end position="87"/>
    </location>
</feature>
<name>K9IIL0_DESRO</name>
<accession>K9IIL0</accession>
<evidence type="ECO:0000256" key="6">
    <source>
        <dbReference type="ARBA" id="ARBA00023136"/>
    </source>
</evidence>
<dbReference type="Pfam" id="PF04103">
    <property type="entry name" value="CD20"/>
    <property type="match status" value="1"/>
</dbReference>
<evidence type="ECO:0000313" key="9">
    <source>
        <dbReference type="EMBL" id="JAA46092.1"/>
    </source>
</evidence>
<dbReference type="RefSeq" id="XP_024420289.1">
    <property type="nucleotide sequence ID" value="XM_024564521.3"/>
</dbReference>
<comment type="similarity">
    <text evidence="2">Belongs to the TMEM176 family.</text>
</comment>
<keyword evidence="4 8" id="KW-0812">Transmembrane</keyword>
<feature type="transmembrane region" description="Helical" evidence="8">
    <location>
        <begin position="204"/>
        <end position="229"/>
    </location>
</feature>
<organism evidence="9">
    <name type="scientific">Desmodus rotundus</name>
    <name type="common">Vampire bat</name>
    <dbReference type="NCBI Taxonomy" id="9430"/>
    <lineage>
        <taxon>Eukaryota</taxon>
        <taxon>Metazoa</taxon>
        <taxon>Chordata</taxon>
        <taxon>Craniata</taxon>
        <taxon>Vertebrata</taxon>
        <taxon>Euteleostomi</taxon>
        <taxon>Mammalia</taxon>
        <taxon>Eutheria</taxon>
        <taxon>Laurasiatheria</taxon>
        <taxon>Chiroptera</taxon>
        <taxon>Yangochiroptera</taxon>
        <taxon>Phyllostomidae</taxon>
        <taxon>Desmodontinae</taxon>
        <taxon>Desmodus</taxon>
    </lineage>
</organism>
<evidence type="ECO:0000256" key="4">
    <source>
        <dbReference type="ARBA" id="ARBA00022692"/>
    </source>
</evidence>
<protein>
    <submittedName>
        <fullName evidence="9">Putative conserved plasma membrane protein</fullName>
    </submittedName>
</protein>
<dbReference type="GO" id="GO:2001199">
    <property type="term" value="P:negative regulation of dendritic cell differentiation"/>
    <property type="evidence" value="ECO:0007669"/>
    <property type="project" value="TreeGrafter"/>
</dbReference>
<dbReference type="PANTHER" id="PTHR15756:SF7">
    <property type="entry name" value="TRANSMEMBRANE PROTEIN 176B"/>
    <property type="match status" value="1"/>
</dbReference>
<reference evidence="9" key="1">
    <citation type="submission" date="2012-11" db="EMBL/GenBank/DDBJ databases">
        <title>The Vampirome: Transcriptome and Proteome Analysis of the Submandibular and Accessory Glands of the Vampire Bat and Vector of Human Rabies, Desmodus rotundus.</title>
        <authorList>
            <person name="Francischetti I.M.B."/>
            <person name="Assumpcao T.C.F."/>
            <person name="Ma D."/>
            <person name="Vicente E.C."/>
            <person name="Ribeiro J.M.C."/>
        </authorList>
    </citation>
    <scope>NUCLEOTIDE SEQUENCE</scope>
    <source>
        <tissue evidence="9">Salivary gland</tissue>
    </source>
</reference>
<dbReference type="GeneID" id="112308329"/>
<keyword evidence="6 8" id="KW-0472">Membrane</keyword>
<feature type="region of interest" description="Disordered" evidence="7">
    <location>
        <begin position="231"/>
        <end position="269"/>
    </location>
</feature>
<dbReference type="RefSeq" id="XP_024420290.1">
    <property type="nucleotide sequence ID" value="XM_024564522.3"/>
</dbReference>
<dbReference type="InterPro" id="IPR007237">
    <property type="entry name" value="CD20-like"/>
</dbReference>
<keyword evidence="5 8" id="KW-1133">Transmembrane helix</keyword>
<sequence>MAQNTVTVNGVEVASTLSQPTHISIHIHQESFLTQLLNAGGSLKGLVASWRDPGPPKTGISYGLLAGGVTQILLGAVSCALGVLLYFGPWTELGGSGCAFWAGCVAITAGAGAIVHEKRRSTLSGWVSRLLALTGIATAVAAVVLCVNSITWENDIFFTSMCDSLVPTTAPTDYGWGRPYGYRQAAWQEDACKGFMQMLRDVFLAIRILLLVVCALQLIVSLASLGLGLRTSRGQSSQPMDEEDSDKKLLGENSMPPSPSKKIVPAMVL</sequence>
<dbReference type="AlphaFoldDB" id="K9IIL0"/>
<feature type="transmembrane region" description="Helical" evidence="8">
    <location>
        <begin position="93"/>
        <end position="115"/>
    </location>
</feature>
<evidence type="ECO:0000256" key="3">
    <source>
        <dbReference type="ARBA" id="ARBA00022553"/>
    </source>
</evidence>
<evidence type="ECO:0000256" key="1">
    <source>
        <dbReference type="ARBA" id="ARBA00004141"/>
    </source>
</evidence>
<evidence type="ECO:0000256" key="2">
    <source>
        <dbReference type="ARBA" id="ARBA00006022"/>
    </source>
</evidence>
<evidence type="ECO:0000256" key="5">
    <source>
        <dbReference type="ARBA" id="ARBA00022989"/>
    </source>
</evidence>
<dbReference type="KEGG" id="dro:112308329"/>
<dbReference type="OrthoDB" id="8951938at2759"/>
<evidence type="ECO:0000256" key="8">
    <source>
        <dbReference type="SAM" id="Phobius"/>
    </source>
</evidence>
<dbReference type="EMBL" id="GABZ01007433">
    <property type="protein sequence ID" value="JAA46092.1"/>
    <property type="molecule type" value="mRNA"/>
</dbReference>
<feature type="transmembrane region" description="Helical" evidence="8">
    <location>
        <begin position="127"/>
        <end position="151"/>
    </location>
</feature>
<dbReference type="CTD" id="28959"/>
<dbReference type="PANTHER" id="PTHR15756">
    <property type="entry name" value="LR8/HCA112"/>
    <property type="match status" value="1"/>
</dbReference>
<keyword evidence="3" id="KW-0597">Phosphoprotein</keyword>
<comment type="subcellular location">
    <subcellularLocation>
        <location evidence="1">Membrane</location>
        <topology evidence="1">Multi-pass membrane protein</topology>
    </subcellularLocation>
</comment>
<evidence type="ECO:0000256" key="7">
    <source>
        <dbReference type="SAM" id="MobiDB-lite"/>
    </source>
</evidence>
<proteinExistence type="evidence at transcript level"/>